<feature type="compositionally biased region" description="Polar residues" evidence="1">
    <location>
        <begin position="90"/>
        <end position="103"/>
    </location>
</feature>
<accession>A0A0J6FPD8</accession>
<dbReference type="VEuPathDB" id="FungiDB:CPAG_07617"/>
<reference evidence="3" key="2">
    <citation type="journal article" date="2009" name="Genome Res.">
        <title>Comparative genomic analyses of the human fungal pathogens Coccidioides and their relatives.</title>
        <authorList>
            <person name="Sharpton T.J."/>
            <person name="Stajich J.E."/>
            <person name="Rounsley S.D."/>
            <person name="Gardner M.J."/>
            <person name="Wortman J.R."/>
            <person name="Jordar V.S."/>
            <person name="Maiti R."/>
            <person name="Kodira C.D."/>
            <person name="Neafsey D.E."/>
            <person name="Zeng Q."/>
            <person name="Hung C.-Y."/>
            <person name="McMahan C."/>
            <person name="Muszewska A."/>
            <person name="Grynberg M."/>
            <person name="Mandel M.A."/>
            <person name="Kellner E.M."/>
            <person name="Barker B.M."/>
            <person name="Galgiani J.N."/>
            <person name="Orbach M.J."/>
            <person name="Kirkland T.N."/>
            <person name="Cole G.T."/>
            <person name="Henn M.R."/>
            <person name="Birren B.W."/>
            <person name="Taylor J.W."/>
        </authorList>
    </citation>
    <scope>NUCLEOTIDE SEQUENCE [LARGE SCALE GENOMIC DNA]</scope>
    <source>
        <strain evidence="3">RMSCC 3488</strain>
    </source>
</reference>
<dbReference type="AlphaFoldDB" id="A0A0J6FPD8"/>
<reference evidence="2 3" key="1">
    <citation type="submission" date="2007-06" db="EMBL/GenBank/DDBJ databases">
        <title>The Genome Sequence of Coccidioides posadasii RMSCC_3488.</title>
        <authorList>
            <consortium name="Coccidioides Genome Resources Consortium"/>
            <consortium name="The Broad Institute Genome Sequencing Platform"/>
            <person name="Henn M.R."/>
            <person name="Sykes S."/>
            <person name="Young S."/>
            <person name="Jaffe D."/>
            <person name="Berlin A."/>
            <person name="Alvarez P."/>
            <person name="Butler J."/>
            <person name="Gnerre S."/>
            <person name="Grabherr M."/>
            <person name="Mauceli E."/>
            <person name="Brockman W."/>
            <person name="Kodira C."/>
            <person name="Alvarado L."/>
            <person name="Zeng Q."/>
            <person name="Crawford M."/>
            <person name="Antoine C."/>
            <person name="Devon K."/>
            <person name="Galgiani J."/>
            <person name="Orsborn K."/>
            <person name="Lewis M.L."/>
            <person name="Nusbaum C."/>
            <person name="Galagan J."/>
            <person name="Birren B."/>
        </authorList>
    </citation>
    <scope>NUCLEOTIDE SEQUENCE [LARGE SCALE GENOMIC DNA]</scope>
    <source>
        <strain evidence="2 3">RMSCC 3488</strain>
    </source>
</reference>
<organism evidence="2 3">
    <name type="scientific">Coccidioides posadasii RMSCC 3488</name>
    <dbReference type="NCBI Taxonomy" id="454284"/>
    <lineage>
        <taxon>Eukaryota</taxon>
        <taxon>Fungi</taxon>
        <taxon>Dikarya</taxon>
        <taxon>Ascomycota</taxon>
        <taxon>Pezizomycotina</taxon>
        <taxon>Eurotiomycetes</taxon>
        <taxon>Eurotiomycetidae</taxon>
        <taxon>Onygenales</taxon>
        <taxon>Onygenaceae</taxon>
        <taxon>Coccidioides</taxon>
    </lineage>
</organism>
<name>A0A0J6FPD8_COCPO</name>
<gene>
    <name evidence="2" type="ORF">CPAG_07617</name>
</gene>
<evidence type="ECO:0000313" key="2">
    <source>
        <dbReference type="EMBL" id="KMM71310.1"/>
    </source>
</evidence>
<evidence type="ECO:0000256" key="1">
    <source>
        <dbReference type="SAM" id="MobiDB-lite"/>
    </source>
</evidence>
<feature type="region of interest" description="Disordered" evidence="1">
    <location>
        <begin position="90"/>
        <end position="115"/>
    </location>
</feature>
<protein>
    <submittedName>
        <fullName evidence="2">Uncharacterized protein</fullName>
    </submittedName>
</protein>
<proteinExistence type="predicted"/>
<dbReference type="Proteomes" id="UP000054567">
    <property type="component" value="Unassembled WGS sequence"/>
</dbReference>
<dbReference type="EMBL" id="DS268113">
    <property type="protein sequence ID" value="KMM71310.1"/>
    <property type="molecule type" value="Genomic_DNA"/>
</dbReference>
<evidence type="ECO:0000313" key="3">
    <source>
        <dbReference type="Proteomes" id="UP000054567"/>
    </source>
</evidence>
<reference evidence="3" key="3">
    <citation type="journal article" date="2010" name="Genome Res.">
        <title>Population genomic sequencing of Coccidioides fungi reveals recent hybridization and transposon control.</title>
        <authorList>
            <person name="Neafsey D.E."/>
            <person name="Barker B.M."/>
            <person name="Sharpton T.J."/>
            <person name="Stajich J.E."/>
            <person name="Park D.J."/>
            <person name="Whiston E."/>
            <person name="Hung C.-Y."/>
            <person name="McMahan C."/>
            <person name="White J."/>
            <person name="Sykes S."/>
            <person name="Heiman D."/>
            <person name="Young S."/>
            <person name="Zeng Q."/>
            <person name="Abouelleil A."/>
            <person name="Aftuck L."/>
            <person name="Bessette D."/>
            <person name="Brown A."/>
            <person name="FitzGerald M."/>
            <person name="Lui A."/>
            <person name="Macdonald J.P."/>
            <person name="Priest M."/>
            <person name="Orbach M.J."/>
            <person name="Galgiani J.N."/>
            <person name="Kirkland T.N."/>
            <person name="Cole G.T."/>
            <person name="Birren B.W."/>
            <person name="Henn M.R."/>
            <person name="Taylor J.W."/>
            <person name="Rounsley S.D."/>
        </authorList>
    </citation>
    <scope>NUCLEOTIDE SEQUENCE [LARGE SCALE GENOMIC DNA]</scope>
    <source>
        <strain evidence="3">RMSCC 3488</strain>
    </source>
</reference>
<feature type="compositionally biased region" description="Basic residues" evidence="1">
    <location>
        <begin position="104"/>
        <end position="114"/>
    </location>
</feature>
<sequence>MDRRYATWQRRTPVPQETSSLNQTVFVESAYVVADKQKHYGVVRTEPSLEGGATPPSLEPSLRPREGRIRLPMTQTQAESFAPIDATVLAQSPTGSNTQSKPQRNSRSKRRAKHTERFFGSTQGSRRGSIPTLPATLMRASSFGRRTSSAPKWLALHAFAPLWSPKILLFPYLFRCSLPLELVPVSDRYPGTFPGTVRRVDLESQKTG</sequence>
<feature type="region of interest" description="Disordered" evidence="1">
    <location>
        <begin position="45"/>
        <end position="65"/>
    </location>
</feature>